<accession>A0A6H5FWJ3</accession>
<dbReference type="AlphaFoldDB" id="A0A6H5FWJ3"/>
<sequence>MSLSPVTGGKADDGSASGAVLASHWRTANLTRAFGVCVGSTRKRRAQPRTASGPNTSRTVSNVRIILACNRARKIRDVRG</sequence>
<organism evidence="1 2">
    <name type="scientific">Nesidiocoris tenuis</name>
    <dbReference type="NCBI Taxonomy" id="355587"/>
    <lineage>
        <taxon>Eukaryota</taxon>
        <taxon>Metazoa</taxon>
        <taxon>Ecdysozoa</taxon>
        <taxon>Arthropoda</taxon>
        <taxon>Hexapoda</taxon>
        <taxon>Insecta</taxon>
        <taxon>Pterygota</taxon>
        <taxon>Neoptera</taxon>
        <taxon>Paraneoptera</taxon>
        <taxon>Hemiptera</taxon>
        <taxon>Heteroptera</taxon>
        <taxon>Panheteroptera</taxon>
        <taxon>Cimicomorpha</taxon>
        <taxon>Miridae</taxon>
        <taxon>Dicyphina</taxon>
        <taxon>Nesidiocoris</taxon>
    </lineage>
</organism>
<dbReference type="EMBL" id="CADCXU010000559">
    <property type="protein sequence ID" value="CAA9993485.1"/>
    <property type="molecule type" value="Genomic_DNA"/>
</dbReference>
<name>A0A6H5FWJ3_9HEMI</name>
<proteinExistence type="predicted"/>
<evidence type="ECO:0000313" key="1">
    <source>
        <dbReference type="EMBL" id="CAA9993485.1"/>
    </source>
</evidence>
<keyword evidence="2" id="KW-1185">Reference proteome</keyword>
<evidence type="ECO:0000313" key="2">
    <source>
        <dbReference type="Proteomes" id="UP000479000"/>
    </source>
</evidence>
<protein>
    <submittedName>
        <fullName evidence="1">Uncharacterized protein</fullName>
    </submittedName>
</protein>
<dbReference type="Proteomes" id="UP000479000">
    <property type="component" value="Unassembled WGS sequence"/>
</dbReference>
<reference evidence="1 2" key="1">
    <citation type="submission" date="2020-02" db="EMBL/GenBank/DDBJ databases">
        <authorList>
            <person name="Ferguson B K."/>
        </authorList>
    </citation>
    <scope>NUCLEOTIDE SEQUENCE [LARGE SCALE GENOMIC DNA]</scope>
</reference>
<feature type="non-terminal residue" evidence="1">
    <location>
        <position position="80"/>
    </location>
</feature>
<gene>
    <name evidence="1" type="ORF">NTEN_LOCUS439</name>
</gene>